<dbReference type="SUPFAM" id="SSF56935">
    <property type="entry name" value="Porins"/>
    <property type="match status" value="1"/>
</dbReference>
<dbReference type="AlphaFoldDB" id="A0A364XWV3"/>
<evidence type="ECO:0000256" key="5">
    <source>
        <dbReference type="ARBA" id="ARBA00022692"/>
    </source>
</evidence>
<evidence type="ECO:0000256" key="10">
    <source>
        <dbReference type="ARBA" id="ARBA00023136"/>
    </source>
</evidence>
<evidence type="ECO:0000256" key="9">
    <source>
        <dbReference type="ARBA" id="ARBA00023077"/>
    </source>
</evidence>
<dbReference type="EMBL" id="QMFY01000020">
    <property type="protein sequence ID" value="RAV98235.1"/>
    <property type="molecule type" value="Genomic_DNA"/>
</dbReference>
<keyword evidence="10 12" id="KW-0472">Membrane</keyword>
<dbReference type="Pfam" id="PF00593">
    <property type="entry name" value="TonB_dep_Rec_b-barrel"/>
    <property type="match status" value="1"/>
</dbReference>
<dbReference type="InterPro" id="IPR039426">
    <property type="entry name" value="TonB-dep_rcpt-like"/>
</dbReference>
<reference evidence="14 15" key="1">
    <citation type="submission" date="2018-06" db="EMBL/GenBank/DDBJ databases">
        <title>Chryseolinea flavus sp. nov., a member of the phylum Bacteroidetes isolated from soil.</title>
        <authorList>
            <person name="Li Y."/>
            <person name="Wang J."/>
        </authorList>
    </citation>
    <scope>NUCLEOTIDE SEQUENCE [LARGE SCALE GENOMIC DNA]</scope>
    <source>
        <strain evidence="14 15">SDU1-6</strain>
    </source>
</reference>
<evidence type="ECO:0000256" key="3">
    <source>
        <dbReference type="ARBA" id="ARBA00022452"/>
    </source>
</evidence>
<dbReference type="NCBIfam" id="TIGR01783">
    <property type="entry name" value="TonB-siderophor"/>
    <property type="match status" value="1"/>
</dbReference>
<dbReference type="PANTHER" id="PTHR32552:SF68">
    <property type="entry name" value="FERRICHROME OUTER MEMBRANE TRANSPORTER_PHAGE RECEPTOR"/>
    <property type="match status" value="1"/>
</dbReference>
<keyword evidence="4" id="KW-0410">Iron transport</keyword>
<dbReference type="GO" id="GO:0038023">
    <property type="term" value="F:signaling receptor activity"/>
    <property type="evidence" value="ECO:0007669"/>
    <property type="project" value="InterPro"/>
</dbReference>
<dbReference type="InterPro" id="IPR037066">
    <property type="entry name" value="Plug_dom_sf"/>
</dbReference>
<evidence type="ECO:0000256" key="1">
    <source>
        <dbReference type="ARBA" id="ARBA00004571"/>
    </source>
</evidence>
<evidence type="ECO:0000256" key="7">
    <source>
        <dbReference type="ARBA" id="ARBA00023004"/>
    </source>
</evidence>
<protein>
    <recommendedName>
        <fullName evidence="13">TonB-dependent receptor-like beta-barrel domain-containing protein</fullName>
    </recommendedName>
</protein>
<dbReference type="InterPro" id="IPR036942">
    <property type="entry name" value="Beta-barrel_TonB_sf"/>
</dbReference>
<keyword evidence="2 12" id="KW-0813">Transport</keyword>
<keyword evidence="9" id="KW-0798">TonB box</keyword>
<dbReference type="GO" id="GO:0009279">
    <property type="term" value="C:cell outer membrane"/>
    <property type="evidence" value="ECO:0007669"/>
    <property type="project" value="UniProtKB-SubCell"/>
</dbReference>
<dbReference type="PANTHER" id="PTHR32552">
    <property type="entry name" value="FERRICHROME IRON RECEPTOR-RELATED"/>
    <property type="match status" value="1"/>
</dbReference>
<evidence type="ECO:0000256" key="12">
    <source>
        <dbReference type="PROSITE-ProRule" id="PRU01360"/>
    </source>
</evidence>
<dbReference type="InterPro" id="IPR010105">
    <property type="entry name" value="TonB_sidphr_rcpt"/>
</dbReference>
<keyword evidence="6" id="KW-0732">Signal</keyword>
<gene>
    <name evidence="14" type="ORF">DQQ10_24855</name>
</gene>
<sequence length="611" mass="68971">MTLQIRGTNATYGTYRNGVGGPIWWNAQEDASMIERIEFVKGPAGFMLANAEPGGLVNTVTKQPGRESTREITFGVGSFNLMRTTIDLGGEVKKNSPLTYRLNTGIQKNNEFYHFGEFNRFFICPALKYEFNENTSVTIEHNYVKAQAQENTHSSVSINGDFWALPIDFAINDPNNEPFLGADVYSRIYLSHKLNDDWRFNGQAAYMTTNWDGTSLYLEGISTTKDTLHRSSSMSDWWGKLMNMQLFLDGKFNTGKSVEHKVMVGIDFGDGAEGSAYGGTWGEKKFPLLIHEPTYYLPKDSLRFRGETWRWMASNRWMALYIQDHIKVYNKVVITLAGRFTNLTTGQDWNSPPHDPEYELTDTKFTPRLGLTYLVNEDISIYALHDESFLSQRGAIFGGGRLPALTGSNNELGVKAMLFKKQLSLSASVYDIRKNNVGTTDQLHDGFYLKTGQIKSTGFDFDMMGKITPSLVINANYSYVDARITKDTDLSLIGLTNAGTVDHLANIWMKYTIQHGILQGLGVGVGMQHTGKRSGVSPGWNSGDGNRYLPDYTLYDASLSYTTDRFSVMFNIYNLTDERYASNGWYYPEFGEWMFDVGARMNFRIQTSIKL</sequence>
<comment type="subcellular location">
    <subcellularLocation>
        <location evidence="1 12">Cell outer membrane</location>
        <topology evidence="1 12">Multi-pass membrane protein</topology>
    </subcellularLocation>
</comment>
<dbReference type="CDD" id="cd01347">
    <property type="entry name" value="ligand_gated_channel"/>
    <property type="match status" value="1"/>
</dbReference>
<keyword evidence="11 12" id="KW-0998">Cell outer membrane</keyword>
<evidence type="ECO:0000313" key="14">
    <source>
        <dbReference type="EMBL" id="RAV98235.1"/>
    </source>
</evidence>
<accession>A0A364XWV3</accession>
<keyword evidence="5 12" id="KW-0812">Transmembrane</keyword>
<name>A0A364XWV3_9BACT</name>
<comment type="similarity">
    <text evidence="12">Belongs to the TonB-dependent receptor family.</text>
</comment>
<evidence type="ECO:0000259" key="13">
    <source>
        <dbReference type="Pfam" id="PF00593"/>
    </source>
</evidence>
<dbReference type="Proteomes" id="UP000251889">
    <property type="component" value="Unassembled WGS sequence"/>
</dbReference>
<evidence type="ECO:0000256" key="6">
    <source>
        <dbReference type="ARBA" id="ARBA00022729"/>
    </source>
</evidence>
<evidence type="ECO:0000256" key="2">
    <source>
        <dbReference type="ARBA" id="ARBA00022448"/>
    </source>
</evidence>
<proteinExistence type="inferred from homology"/>
<dbReference type="InterPro" id="IPR000531">
    <property type="entry name" value="Beta-barrel_TonB"/>
</dbReference>
<dbReference type="OrthoDB" id="9758472at2"/>
<dbReference type="Gene3D" id="2.40.170.20">
    <property type="entry name" value="TonB-dependent receptor, beta-barrel domain"/>
    <property type="match status" value="1"/>
</dbReference>
<comment type="caution">
    <text evidence="14">The sequence shown here is derived from an EMBL/GenBank/DDBJ whole genome shotgun (WGS) entry which is preliminary data.</text>
</comment>
<evidence type="ECO:0000256" key="4">
    <source>
        <dbReference type="ARBA" id="ARBA00022496"/>
    </source>
</evidence>
<dbReference type="GO" id="GO:0015891">
    <property type="term" value="P:siderophore transport"/>
    <property type="evidence" value="ECO:0007669"/>
    <property type="project" value="InterPro"/>
</dbReference>
<dbReference type="Gene3D" id="2.170.130.10">
    <property type="entry name" value="TonB-dependent receptor, plug domain"/>
    <property type="match status" value="1"/>
</dbReference>
<keyword evidence="8" id="KW-0406">Ion transport</keyword>
<dbReference type="GO" id="GO:0015344">
    <property type="term" value="F:siderophore uptake transmembrane transporter activity"/>
    <property type="evidence" value="ECO:0007669"/>
    <property type="project" value="TreeGrafter"/>
</dbReference>
<keyword evidence="15" id="KW-1185">Reference proteome</keyword>
<organism evidence="14 15">
    <name type="scientific">Pseudochryseolinea flava</name>
    <dbReference type="NCBI Taxonomy" id="2059302"/>
    <lineage>
        <taxon>Bacteria</taxon>
        <taxon>Pseudomonadati</taxon>
        <taxon>Bacteroidota</taxon>
        <taxon>Cytophagia</taxon>
        <taxon>Cytophagales</taxon>
        <taxon>Fulvivirgaceae</taxon>
        <taxon>Pseudochryseolinea</taxon>
    </lineage>
</organism>
<keyword evidence="7" id="KW-0408">Iron</keyword>
<evidence type="ECO:0000313" key="15">
    <source>
        <dbReference type="Proteomes" id="UP000251889"/>
    </source>
</evidence>
<evidence type="ECO:0000256" key="8">
    <source>
        <dbReference type="ARBA" id="ARBA00023065"/>
    </source>
</evidence>
<keyword evidence="3 12" id="KW-1134">Transmembrane beta strand</keyword>
<evidence type="ECO:0000256" key="11">
    <source>
        <dbReference type="ARBA" id="ARBA00023237"/>
    </source>
</evidence>
<feature type="domain" description="TonB-dependent receptor-like beta-barrel" evidence="13">
    <location>
        <begin position="181"/>
        <end position="575"/>
    </location>
</feature>
<dbReference type="PROSITE" id="PS52016">
    <property type="entry name" value="TONB_DEPENDENT_REC_3"/>
    <property type="match status" value="1"/>
</dbReference>